<organism evidence="10 11">
    <name type="scientific">Actinoplanes sichuanensis</name>
    <dbReference type="NCBI Taxonomy" id="512349"/>
    <lineage>
        <taxon>Bacteria</taxon>
        <taxon>Bacillati</taxon>
        <taxon>Actinomycetota</taxon>
        <taxon>Actinomycetes</taxon>
        <taxon>Micromonosporales</taxon>
        <taxon>Micromonosporaceae</taxon>
        <taxon>Actinoplanes</taxon>
    </lineage>
</organism>
<evidence type="ECO:0000256" key="8">
    <source>
        <dbReference type="SAM" id="MobiDB-lite"/>
    </source>
</evidence>
<dbReference type="EMBL" id="JBHTMK010000008">
    <property type="protein sequence ID" value="MFD1365160.1"/>
    <property type="molecule type" value="Genomic_DNA"/>
</dbReference>
<gene>
    <name evidence="10" type="ORF">ACFQ5G_07380</name>
</gene>
<dbReference type="InterPro" id="IPR017441">
    <property type="entry name" value="Protein_kinase_ATP_BS"/>
</dbReference>
<keyword evidence="2" id="KW-0723">Serine/threonine-protein kinase</keyword>
<sequence length="605" mass="63865">MSEGGGTGSGRTVGGRYRLGRMLGRGGMGAVWQAEDTLLARRVALKEVWLPAAGDAAMDPSDPVVRRVIREAQAAARLRHPGIITVHDVIEEAGRPWIVMELIDGRSLADVIAAQGLLSERQAAEVGLQVLDALRAAHREGVAHRDVKPANILLAEDRVVLTDFGIATIYDRTALTATGQMVGSPAYLAPERINGLPATAASDLWALGVTLYTAVIGVSPFQRDSTPATLMAVLEHRPAVPAYAGRLWPLIKGLLEKDPARRLNIEQARTLLQNVIANLDAADRGGGTSPGPRAWLPFLRRNTDSDDTDGLPPTAVAPAPTVAAPTRPNLDDATVTTDTGGDPAGPDRSTILAHAWAAEAPPPAATPLPAHPGPASGARRGWRRTVAVTVAAVVVLALAGTLLRLYPDLIAAGNDTTTSLTTDAGLAGQMTTSGTASPSSSGIGQTSRPGGLGPGDTDLDDCLVGTWQSVAFSKRLKIRTEVFSVTGAKDVIRRIRPDGNSTDDYSRASALTATINGNKYAETIRGTRDQRARTDNGVLTLDGIVSRQTLEITENGDQLPVTVYPKQDETYPYTCSANDLALNDGTSYETYKRLSTDPDLKLPDP</sequence>
<evidence type="ECO:0000259" key="9">
    <source>
        <dbReference type="PROSITE" id="PS50011"/>
    </source>
</evidence>
<dbReference type="Gene3D" id="3.30.200.20">
    <property type="entry name" value="Phosphorylase Kinase, domain 1"/>
    <property type="match status" value="1"/>
</dbReference>
<dbReference type="PROSITE" id="PS00108">
    <property type="entry name" value="PROTEIN_KINASE_ST"/>
    <property type="match status" value="1"/>
</dbReference>
<proteinExistence type="predicted"/>
<dbReference type="GO" id="GO:0004674">
    <property type="term" value="F:protein serine/threonine kinase activity"/>
    <property type="evidence" value="ECO:0007669"/>
    <property type="project" value="UniProtKB-EC"/>
</dbReference>
<dbReference type="PANTHER" id="PTHR43289">
    <property type="entry name" value="MITOGEN-ACTIVATED PROTEIN KINASE KINASE KINASE 20-RELATED"/>
    <property type="match status" value="1"/>
</dbReference>
<protein>
    <recommendedName>
        <fullName evidence="1">non-specific serine/threonine protein kinase</fullName>
        <ecNumber evidence="1">2.7.11.1</ecNumber>
    </recommendedName>
</protein>
<keyword evidence="3 10" id="KW-0808">Transferase</keyword>
<evidence type="ECO:0000256" key="2">
    <source>
        <dbReference type="ARBA" id="ARBA00022527"/>
    </source>
</evidence>
<comment type="caution">
    <text evidence="10">The sequence shown here is derived from an EMBL/GenBank/DDBJ whole genome shotgun (WGS) entry which is preliminary data.</text>
</comment>
<dbReference type="Pfam" id="PF00069">
    <property type="entry name" value="Pkinase"/>
    <property type="match status" value="1"/>
</dbReference>
<feature type="domain" description="Protein kinase" evidence="9">
    <location>
        <begin position="17"/>
        <end position="276"/>
    </location>
</feature>
<keyword evidence="11" id="KW-1185">Reference proteome</keyword>
<evidence type="ECO:0000256" key="6">
    <source>
        <dbReference type="ARBA" id="ARBA00022840"/>
    </source>
</evidence>
<evidence type="ECO:0000256" key="1">
    <source>
        <dbReference type="ARBA" id="ARBA00012513"/>
    </source>
</evidence>
<dbReference type="SUPFAM" id="SSF56112">
    <property type="entry name" value="Protein kinase-like (PK-like)"/>
    <property type="match status" value="1"/>
</dbReference>
<name>A0ABW4A4L9_9ACTN</name>
<dbReference type="SMART" id="SM00220">
    <property type="entry name" value="S_TKc"/>
    <property type="match status" value="1"/>
</dbReference>
<evidence type="ECO:0000256" key="5">
    <source>
        <dbReference type="ARBA" id="ARBA00022777"/>
    </source>
</evidence>
<reference evidence="11" key="1">
    <citation type="journal article" date="2019" name="Int. J. Syst. Evol. Microbiol.">
        <title>The Global Catalogue of Microorganisms (GCM) 10K type strain sequencing project: providing services to taxonomists for standard genome sequencing and annotation.</title>
        <authorList>
            <consortium name="The Broad Institute Genomics Platform"/>
            <consortium name="The Broad Institute Genome Sequencing Center for Infectious Disease"/>
            <person name="Wu L."/>
            <person name="Ma J."/>
        </authorList>
    </citation>
    <scope>NUCLEOTIDE SEQUENCE [LARGE SCALE GENOMIC DNA]</scope>
    <source>
        <strain evidence="11">CCM 7526</strain>
    </source>
</reference>
<feature type="compositionally biased region" description="Low complexity" evidence="8">
    <location>
        <begin position="312"/>
        <end position="348"/>
    </location>
</feature>
<dbReference type="PROSITE" id="PS00107">
    <property type="entry name" value="PROTEIN_KINASE_ATP"/>
    <property type="match status" value="1"/>
</dbReference>
<dbReference type="EC" id="2.7.11.1" evidence="1"/>
<dbReference type="InterPro" id="IPR011009">
    <property type="entry name" value="Kinase-like_dom_sf"/>
</dbReference>
<dbReference type="RefSeq" id="WP_317795397.1">
    <property type="nucleotide sequence ID" value="NZ_AP028461.1"/>
</dbReference>
<keyword evidence="4 7" id="KW-0547">Nucleotide-binding</keyword>
<evidence type="ECO:0000313" key="11">
    <source>
        <dbReference type="Proteomes" id="UP001597183"/>
    </source>
</evidence>
<accession>A0ABW4A4L9</accession>
<dbReference type="InterPro" id="IPR008271">
    <property type="entry name" value="Ser/Thr_kinase_AS"/>
</dbReference>
<dbReference type="Proteomes" id="UP001597183">
    <property type="component" value="Unassembled WGS sequence"/>
</dbReference>
<dbReference type="InterPro" id="IPR000719">
    <property type="entry name" value="Prot_kinase_dom"/>
</dbReference>
<feature type="region of interest" description="Disordered" evidence="8">
    <location>
        <begin position="301"/>
        <end position="348"/>
    </location>
</feature>
<dbReference type="PANTHER" id="PTHR43289:SF6">
    <property type="entry name" value="SERINE_THREONINE-PROTEIN KINASE NEKL-3"/>
    <property type="match status" value="1"/>
</dbReference>
<dbReference type="CDD" id="cd14014">
    <property type="entry name" value="STKc_PknB_like"/>
    <property type="match status" value="1"/>
</dbReference>
<evidence type="ECO:0000256" key="3">
    <source>
        <dbReference type="ARBA" id="ARBA00022679"/>
    </source>
</evidence>
<dbReference type="PROSITE" id="PS50011">
    <property type="entry name" value="PROTEIN_KINASE_DOM"/>
    <property type="match status" value="1"/>
</dbReference>
<feature type="binding site" evidence="7">
    <location>
        <position position="46"/>
    </location>
    <ligand>
        <name>ATP</name>
        <dbReference type="ChEBI" id="CHEBI:30616"/>
    </ligand>
</feature>
<feature type="compositionally biased region" description="Low complexity" evidence="8">
    <location>
        <begin position="431"/>
        <end position="444"/>
    </location>
</feature>
<evidence type="ECO:0000256" key="7">
    <source>
        <dbReference type="PROSITE-ProRule" id="PRU10141"/>
    </source>
</evidence>
<dbReference type="Gene3D" id="1.10.510.10">
    <property type="entry name" value="Transferase(Phosphotransferase) domain 1"/>
    <property type="match status" value="1"/>
</dbReference>
<evidence type="ECO:0000313" key="10">
    <source>
        <dbReference type="EMBL" id="MFD1365160.1"/>
    </source>
</evidence>
<keyword evidence="6 7" id="KW-0067">ATP-binding</keyword>
<evidence type="ECO:0000256" key="4">
    <source>
        <dbReference type="ARBA" id="ARBA00022741"/>
    </source>
</evidence>
<keyword evidence="5 10" id="KW-0418">Kinase</keyword>
<feature type="region of interest" description="Disordered" evidence="8">
    <location>
        <begin position="428"/>
        <end position="457"/>
    </location>
</feature>